<evidence type="ECO:0000313" key="1">
    <source>
        <dbReference type="EMBL" id="AXY22982.1"/>
    </source>
</evidence>
<name>A0A347WDN9_9PROT</name>
<reference evidence="1 2" key="1">
    <citation type="submission" date="2017-08" db="EMBL/GenBank/DDBJ databases">
        <title>Complete genome sequence of Gluconacetobacter saccharivorans CV1 isolated from Fermented Vinegar.</title>
        <authorList>
            <person name="Kim S.-Y."/>
        </authorList>
    </citation>
    <scope>NUCLEOTIDE SEQUENCE [LARGE SCALE GENOMIC DNA]</scope>
    <source>
        <strain evidence="1 2">CV1</strain>
    </source>
</reference>
<dbReference type="InterPro" id="IPR003399">
    <property type="entry name" value="Mce/MlaD"/>
</dbReference>
<dbReference type="KEGG" id="ksc:CD178_02231"/>
<dbReference type="GeneID" id="98312778"/>
<dbReference type="Pfam" id="PF02470">
    <property type="entry name" value="MlaD"/>
    <property type="match status" value="1"/>
</dbReference>
<dbReference type="EMBL" id="CP023036">
    <property type="protein sequence ID" value="AXY22982.1"/>
    <property type="molecule type" value="Genomic_DNA"/>
</dbReference>
<dbReference type="AlphaFoldDB" id="A0A347WDN9"/>
<organism evidence="1 2">
    <name type="scientific">Komagataeibacter saccharivorans</name>
    <dbReference type="NCBI Taxonomy" id="265959"/>
    <lineage>
        <taxon>Bacteria</taxon>
        <taxon>Pseudomonadati</taxon>
        <taxon>Pseudomonadota</taxon>
        <taxon>Alphaproteobacteria</taxon>
        <taxon>Acetobacterales</taxon>
        <taxon>Acetobacteraceae</taxon>
        <taxon>Komagataeibacter</taxon>
    </lineage>
</organism>
<protein>
    <submittedName>
        <fullName evidence="1">Putative phospholipid ABC transporter-binding protein MlaD</fullName>
    </submittedName>
</protein>
<accession>A0A347WDN9</accession>
<dbReference type="PANTHER" id="PTHR33371">
    <property type="entry name" value="INTERMEMBRANE PHOSPHOLIPID TRANSPORT SYSTEM BINDING PROTEIN MLAD-RELATED"/>
    <property type="match status" value="1"/>
</dbReference>
<dbReference type="RefSeq" id="WP_243705302.1">
    <property type="nucleotide sequence ID" value="NZ_CALCQY010000010.1"/>
</dbReference>
<sequence>MVRGRIGQGASMARERSGAIISSGLVLLVAGGFCFYARASQSGGYHDRYPVTARFVSANGLSVGADVAMDGVPVGRVTSIMLDPTTYMANVGFTVDRTLSLPEDTSISIGSPTLTADNALMIEAGHATTMLRPGAVITNTREPVSLEQQVSNYIFGNGGLPTD</sequence>
<evidence type="ECO:0000313" key="2">
    <source>
        <dbReference type="Proteomes" id="UP000264120"/>
    </source>
</evidence>
<dbReference type="PANTHER" id="PTHR33371:SF4">
    <property type="entry name" value="INTERMEMBRANE PHOSPHOLIPID TRANSPORT SYSTEM BINDING PROTEIN MLAD"/>
    <property type="match status" value="1"/>
</dbReference>
<keyword evidence="2" id="KW-1185">Reference proteome</keyword>
<dbReference type="Proteomes" id="UP000264120">
    <property type="component" value="Chromosome"/>
</dbReference>
<gene>
    <name evidence="1" type="primary">mlaD_2</name>
    <name evidence="1" type="ORF">CD178_02231</name>
</gene>
<proteinExistence type="predicted"/>
<dbReference type="InterPro" id="IPR052336">
    <property type="entry name" value="MlaD_Phospholipid_Transporter"/>
</dbReference>